<evidence type="ECO:0008006" key="3">
    <source>
        <dbReference type="Google" id="ProtNLM"/>
    </source>
</evidence>
<dbReference type="STRING" id="5627.A0A1C7MEU0"/>
<evidence type="ECO:0000313" key="1">
    <source>
        <dbReference type="EMBL" id="OBZ75433.1"/>
    </source>
</evidence>
<dbReference type="Proteomes" id="UP000092993">
    <property type="component" value="Unassembled WGS sequence"/>
</dbReference>
<dbReference type="InterPro" id="IPR032870">
    <property type="entry name" value="ALKBH7-like"/>
</dbReference>
<dbReference type="AlphaFoldDB" id="A0A1C7MEU0"/>
<keyword evidence="2" id="KW-1185">Reference proteome</keyword>
<evidence type="ECO:0000313" key="2">
    <source>
        <dbReference type="Proteomes" id="UP000092993"/>
    </source>
</evidence>
<organism evidence="1 2">
    <name type="scientific">Grifola frondosa</name>
    <name type="common">Maitake</name>
    <name type="synonym">Polyporus frondosus</name>
    <dbReference type="NCBI Taxonomy" id="5627"/>
    <lineage>
        <taxon>Eukaryota</taxon>
        <taxon>Fungi</taxon>
        <taxon>Dikarya</taxon>
        <taxon>Basidiomycota</taxon>
        <taxon>Agaricomycotina</taxon>
        <taxon>Agaricomycetes</taxon>
        <taxon>Polyporales</taxon>
        <taxon>Grifolaceae</taxon>
        <taxon>Grifola</taxon>
    </lineage>
</organism>
<name>A0A1C7MEU0_GRIFR</name>
<dbReference type="GO" id="GO:0005759">
    <property type="term" value="C:mitochondrial matrix"/>
    <property type="evidence" value="ECO:0007669"/>
    <property type="project" value="TreeGrafter"/>
</dbReference>
<feature type="non-terminal residue" evidence="1">
    <location>
        <position position="249"/>
    </location>
</feature>
<dbReference type="PANTHER" id="PTHR21052">
    <property type="entry name" value="SPERMATOGENESIS ASSOCIATED 11-RELATED"/>
    <property type="match status" value="1"/>
</dbReference>
<protein>
    <recommendedName>
        <fullName evidence="3">Alpha-ketoglutarate-dependent dioxygenase AlkB-like domain-containing protein</fullName>
    </recommendedName>
</protein>
<dbReference type="Gene3D" id="2.60.120.590">
    <property type="entry name" value="Alpha-ketoglutarate-dependent dioxygenase AlkB-like"/>
    <property type="match status" value="1"/>
</dbReference>
<dbReference type="GO" id="GO:0006974">
    <property type="term" value="P:DNA damage response"/>
    <property type="evidence" value="ECO:0007669"/>
    <property type="project" value="InterPro"/>
</dbReference>
<reference evidence="1 2" key="1">
    <citation type="submission" date="2016-03" db="EMBL/GenBank/DDBJ databases">
        <title>Whole genome sequencing of Grifola frondosa 9006-11.</title>
        <authorList>
            <person name="Min B."/>
            <person name="Park H."/>
            <person name="Kim J.-G."/>
            <person name="Cho H."/>
            <person name="Oh Y.-L."/>
            <person name="Kong W.-S."/>
            <person name="Choi I.-G."/>
        </authorList>
    </citation>
    <scope>NUCLEOTIDE SEQUENCE [LARGE SCALE GENOMIC DNA]</scope>
    <source>
        <strain evidence="1 2">9006-11</strain>
    </source>
</reference>
<dbReference type="OrthoDB" id="28127at2759"/>
<dbReference type="EMBL" id="LUGG01000004">
    <property type="protein sequence ID" value="OBZ75433.1"/>
    <property type="molecule type" value="Genomic_DNA"/>
</dbReference>
<dbReference type="InterPro" id="IPR037151">
    <property type="entry name" value="AlkB-like_sf"/>
</dbReference>
<gene>
    <name evidence="1" type="ORF">A0H81_04127</name>
</gene>
<proteinExistence type="predicted"/>
<dbReference type="PANTHER" id="PTHR21052:SF0">
    <property type="entry name" value="ALPHA-KETOGLUTARATE-DEPENDENT DIOXYGENASE ALKB HOMOLOG 7, MITOCHONDRIAL"/>
    <property type="match status" value="1"/>
</dbReference>
<sequence length="249" mass="28910">MQRLACSKRHLYYCSGFVTRHAIRRMSSMTIELPQDFTFFRDFFTIPEQRILLTAALRKLDLMDSRQLRRRRKDYSSTAVESSQSDSIQSLFLPDEYYGFEEGHYDGVIKRFREMHVTSWPEVPGLAPLLERLHKLHPDQETQTHFLHLASDGEILAHVDNLEASGSWILGIPWAPSVYCALRRVYSEVYFRSNPPRSHTDTCGRRDTVRYGYQHSILKKGIVDGVAYDGGQRLSIMIRDHIASNPNEK</sequence>
<dbReference type="GO" id="GO:0016706">
    <property type="term" value="F:2-oxoglutarate-dependent dioxygenase activity"/>
    <property type="evidence" value="ECO:0007669"/>
    <property type="project" value="TreeGrafter"/>
</dbReference>
<dbReference type="OMA" id="QEGHYDG"/>
<dbReference type="GO" id="GO:0006631">
    <property type="term" value="P:fatty acid metabolic process"/>
    <property type="evidence" value="ECO:0007669"/>
    <property type="project" value="TreeGrafter"/>
</dbReference>
<comment type="caution">
    <text evidence="1">The sequence shown here is derived from an EMBL/GenBank/DDBJ whole genome shotgun (WGS) entry which is preliminary data.</text>
</comment>
<accession>A0A1C7MEU0</accession>